<protein>
    <submittedName>
        <fullName evidence="8">Cobalamin biosynthesis protein CobW</fullName>
    </submittedName>
</protein>
<dbReference type="InterPro" id="IPR027417">
    <property type="entry name" value="P-loop_NTPase"/>
</dbReference>
<evidence type="ECO:0000256" key="3">
    <source>
        <dbReference type="ARBA" id="ARBA00023186"/>
    </source>
</evidence>
<dbReference type="PANTHER" id="PTHR13748">
    <property type="entry name" value="COBW-RELATED"/>
    <property type="match status" value="1"/>
</dbReference>
<dbReference type="GO" id="GO:0016787">
    <property type="term" value="F:hydrolase activity"/>
    <property type="evidence" value="ECO:0007669"/>
    <property type="project" value="UniProtKB-KW"/>
</dbReference>
<evidence type="ECO:0000256" key="1">
    <source>
        <dbReference type="ARBA" id="ARBA00022741"/>
    </source>
</evidence>
<organism evidence="8 9">
    <name type="scientific">Acetobacter senegalensis</name>
    <dbReference type="NCBI Taxonomy" id="446692"/>
    <lineage>
        <taxon>Bacteria</taxon>
        <taxon>Pseudomonadati</taxon>
        <taxon>Pseudomonadota</taxon>
        <taxon>Alphaproteobacteria</taxon>
        <taxon>Acetobacterales</taxon>
        <taxon>Acetobacteraceae</taxon>
        <taxon>Acetobacter</taxon>
    </lineage>
</organism>
<dbReference type="GO" id="GO:0009236">
    <property type="term" value="P:cobalamin biosynthetic process"/>
    <property type="evidence" value="ECO:0007669"/>
    <property type="project" value="InterPro"/>
</dbReference>
<keyword evidence="1" id="KW-0547">Nucleotide-binding</keyword>
<dbReference type="PANTHER" id="PTHR13748:SF62">
    <property type="entry name" value="COBW DOMAIN-CONTAINING PROTEIN"/>
    <property type="match status" value="1"/>
</dbReference>
<evidence type="ECO:0000259" key="7">
    <source>
        <dbReference type="SMART" id="SM00833"/>
    </source>
</evidence>
<dbReference type="InterPro" id="IPR003495">
    <property type="entry name" value="CobW/HypB/UreG_nucleotide-bd"/>
</dbReference>
<dbReference type="SMART" id="SM00833">
    <property type="entry name" value="CobW_C"/>
    <property type="match status" value="1"/>
</dbReference>
<dbReference type="Proteomes" id="UP000056109">
    <property type="component" value="Chromosome I"/>
</dbReference>
<dbReference type="InterPro" id="IPR051316">
    <property type="entry name" value="Zinc-reg_GTPase_activator"/>
</dbReference>
<sequence>MPLHLMVWCPGGNAHRYFANKVLPAFLRRRIEMTAMPHVGTGQSTLEKIPVTIITGFLGAGKTTLIRHLMSHPQGRRLAVLVNEFGTLGVDGEILKSCADENCPAENILELANGCICCTVADDFIPTVERLMALPERPDHILIETSGLALPKPLLKAFDWPTIRSRITVDGVITLADAEAVAEGRFAPDTEAVDAQRQADDSLDHDTPLAEVFEDQLACADLVLLTKADLVDETCLNRARDMINSLTSRTLPIIPIKDGTIDPQVVLGLNAQAENDLAARPSHHDGEDDHEHEDFDSVVIDLPEVTDPAALVDAVRSLARTQHILRVKGYVAVVGKPMRMVLQGVGERVRTQYDRPWGKEARRTRLVVIAEHDHVDAAAIRAMLTGQTPRKG</sequence>
<evidence type="ECO:0000256" key="6">
    <source>
        <dbReference type="ARBA" id="ARBA00049117"/>
    </source>
</evidence>
<dbReference type="Pfam" id="PF07683">
    <property type="entry name" value="CobW_C"/>
    <property type="match status" value="1"/>
</dbReference>
<dbReference type="PATRIC" id="fig|446692.3.peg.3753"/>
<dbReference type="KEGG" id="asz:ASN_3534"/>
<dbReference type="SUPFAM" id="SSF90002">
    <property type="entry name" value="Hypothetical protein YjiA, C-terminal domain"/>
    <property type="match status" value="1"/>
</dbReference>
<evidence type="ECO:0000313" key="9">
    <source>
        <dbReference type="Proteomes" id="UP000056109"/>
    </source>
</evidence>
<dbReference type="Gene3D" id="3.40.50.300">
    <property type="entry name" value="P-loop containing nucleotide triphosphate hydrolases"/>
    <property type="match status" value="1"/>
</dbReference>
<name>A0A0U5EYF9_9PROT</name>
<dbReference type="GO" id="GO:0000166">
    <property type="term" value="F:nucleotide binding"/>
    <property type="evidence" value="ECO:0007669"/>
    <property type="project" value="UniProtKB-KW"/>
</dbReference>
<dbReference type="SUPFAM" id="SSF52540">
    <property type="entry name" value="P-loop containing nucleoside triphosphate hydrolases"/>
    <property type="match status" value="1"/>
</dbReference>
<keyword evidence="3" id="KW-0143">Chaperone</keyword>
<evidence type="ECO:0000313" key="8">
    <source>
        <dbReference type="EMBL" id="CEF42761.1"/>
    </source>
</evidence>
<dbReference type="InterPro" id="IPR036627">
    <property type="entry name" value="CobW-likC_sf"/>
</dbReference>
<dbReference type="AlphaFoldDB" id="A0A0U5EYF9"/>
<keyword evidence="9" id="KW-1185">Reference proteome</keyword>
<dbReference type="Pfam" id="PF02492">
    <property type="entry name" value="cobW"/>
    <property type="match status" value="1"/>
</dbReference>
<evidence type="ECO:0000256" key="4">
    <source>
        <dbReference type="ARBA" id="ARBA00034320"/>
    </source>
</evidence>
<evidence type="ECO:0000256" key="5">
    <source>
        <dbReference type="ARBA" id="ARBA00045658"/>
    </source>
</evidence>
<accession>A0A0U5EYF9</accession>
<dbReference type="InterPro" id="IPR012824">
    <property type="entry name" value="CobW"/>
</dbReference>
<reference evidence="9" key="1">
    <citation type="submission" date="2014-09" db="EMBL/GenBank/DDBJ databases">
        <authorList>
            <person name="Illeghems K.G."/>
        </authorList>
    </citation>
    <scope>NUCLEOTIDE SEQUENCE [LARGE SCALE GENOMIC DNA]</scope>
    <source>
        <strain evidence="9">108B</strain>
    </source>
</reference>
<comment type="similarity">
    <text evidence="4">Belongs to the SIMIBI class G3E GTPase family. ZNG1 subfamily.</text>
</comment>
<dbReference type="EMBL" id="LN606600">
    <property type="protein sequence ID" value="CEF42761.1"/>
    <property type="molecule type" value="Genomic_DNA"/>
</dbReference>
<dbReference type="InterPro" id="IPR011629">
    <property type="entry name" value="CobW-like_C"/>
</dbReference>
<keyword evidence="2" id="KW-0378">Hydrolase</keyword>
<dbReference type="NCBIfam" id="TIGR02475">
    <property type="entry name" value="CobW"/>
    <property type="match status" value="1"/>
</dbReference>
<comment type="catalytic activity">
    <reaction evidence="6">
        <text>GTP + H2O = GDP + phosphate + H(+)</text>
        <dbReference type="Rhea" id="RHEA:19669"/>
        <dbReference type="ChEBI" id="CHEBI:15377"/>
        <dbReference type="ChEBI" id="CHEBI:15378"/>
        <dbReference type="ChEBI" id="CHEBI:37565"/>
        <dbReference type="ChEBI" id="CHEBI:43474"/>
        <dbReference type="ChEBI" id="CHEBI:58189"/>
    </reaction>
    <physiologicalReaction direction="left-to-right" evidence="6">
        <dbReference type="Rhea" id="RHEA:19670"/>
    </physiologicalReaction>
</comment>
<proteinExistence type="inferred from homology"/>
<dbReference type="CDD" id="cd03112">
    <property type="entry name" value="CobW-like"/>
    <property type="match status" value="1"/>
</dbReference>
<comment type="function">
    <text evidence="5">Zinc chaperone that directly transfers zinc cofactor to target proteins, thereby activating them. Zinc is transferred from the CXCC motif in the GTPase domain to the zinc binding site in target proteins in a process requiring GTP hydrolysis.</text>
</comment>
<feature type="domain" description="CobW C-terminal" evidence="7">
    <location>
        <begin position="295"/>
        <end position="388"/>
    </location>
</feature>
<dbReference type="Gene3D" id="3.30.1220.10">
    <property type="entry name" value="CobW-like, C-terminal domain"/>
    <property type="match status" value="1"/>
</dbReference>
<evidence type="ECO:0000256" key="2">
    <source>
        <dbReference type="ARBA" id="ARBA00022801"/>
    </source>
</evidence>
<dbReference type="GO" id="GO:0005737">
    <property type="term" value="C:cytoplasm"/>
    <property type="evidence" value="ECO:0007669"/>
    <property type="project" value="TreeGrafter"/>
</dbReference>
<gene>
    <name evidence="8" type="primary">cobW</name>
    <name evidence="8" type="ORF">ASN_3534</name>
</gene>